<feature type="signal peptide" evidence="1">
    <location>
        <begin position="1"/>
        <end position="18"/>
    </location>
</feature>
<accession>A0ABR1UUX4</accession>
<comment type="caution">
    <text evidence="2">The sequence shown here is derived from an EMBL/GenBank/DDBJ whole genome shotgun (WGS) entry which is preliminary data.</text>
</comment>
<keyword evidence="1" id="KW-0732">Signal</keyword>
<reference evidence="2 3" key="1">
    <citation type="submission" date="2023-01" db="EMBL/GenBank/DDBJ databases">
        <title>Analysis of 21 Apiospora genomes using comparative genomics revels a genus with tremendous synthesis potential of carbohydrate active enzymes and secondary metabolites.</title>
        <authorList>
            <person name="Sorensen T."/>
        </authorList>
    </citation>
    <scope>NUCLEOTIDE SEQUENCE [LARGE SCALE GENOMIC DNA]</scope>
    <source>
        <strain evidence="2 3">CBS 114990</strain>
    </source>
</reference>
<dbReference type="Proteomes" id="UP001433268">
    <property type="component" value="Unassembled WGS sequence"/>
</dbReference>
<feature type="chain" id="PRO_5045830474" description="Ecp2 effector protein domain-containing protein" evidence="1">
    <location>
        <begin position="19"/>
        <end position="240"/>
    </location>
</feature>
<sequence length="240" mass="25783">MYANSFIAAFLLTGLVAGSPMPGKNQPITDDEWAALKSGGLKARSPKSVNQPITDDEWSALKSGGLKARDDGGLEARDHKMNCGHKVNGKGGSNGHGKWIPVAQFSKVADEFCSGYVGTDIAKGHETSDTYPITLTNQKNDKQTGPAGNIVFAIYNTERDGTYVVDHDTCMKAMKAPLGSHAVKRGEDGEEHVYLGKRDDCYGKKHNDYEGATGRSMASGLLVARCTLPSWFGLEGTKRV</sequence>
<evidence type="ECO:0008006" key="4">
    <source>
        <dbReference type="Google" id="ProtNLM"/>
    </source>
</evidence>
<dbReference type="EMBL" id="JAQQWN010000010">
    <property type="protein sequence ID" value="KAK8062695.1"/>
    <property type="molecule type" value="Genomic_DNA"/>
</dbReference>
<organism evidence="2 3">
    <name type="scientific">Apiospora hydei</name>
    <dbReference type="NCBI Taxonomy" id="1337664"/>
    <lineage>
        <taxon>Eukaryota</taxon>
        <taxon>Fungi</taxon>
        <taxon>Dikarya</taxon>
        <taxon>Ascomycota</taxon>
        <taxon>Pezizomycotina</taxon>
        <taxon>Sordariomycetes</taxon>
        <taxon>Xylariomycetidae</taxon>
        <taxon>Amphisphaeriales</taxon>
        <taxon>Apiosporaceae</taxon>
        <taxon>Apiospora</taxon>
    </lineage>
</organism>
<keyword evidence="3" id="KW-1185">Reference proteome</keyword>
<dbReference type="RefSeq" id="XP_066661294.1">
    <property type="nucleotide sequence ID" value="XM_066819106.1"/>
</dbReference>
<gene>
    <name evidence="2" type="ORF">PG997_014792</name>
</gene>
<proteinExistence type="predicted"/>
<evidence type="ECO:0000313" key="3">
    <source>
        <dbReference type="Proteomes" id="UP001433268"/>
    </source>
</evidence>
<protein>
    <recommendedName>
        <fullName evidence="4">Ecp2 effector protein domain-containing protein</fullName>
    </recommendedName>
</protein>
<evidence type="ECO:0000256" key="1">
    <source>
        <dbReference type="SAM" id="SignalP"/>
    </source>
</evidence>
<dbReference type="GeneID" id="92052166"/>
<evidence type="ECO:0000313" key="2">
    <source>
        <dbReference type="EMBL" id="KAK8062695.1"/>
    </source>
</evidence>
<name>A0ABR1UUX4_9PEZI</name>